<protein>
    <submittedName>
        <fullName evidence="4">Amidase</fullName>
    </submittedName>
</protein>
<feature type="compositionally biased region" description="Low complexity" evidence="2">
    <location>
        <begin position="226"/>
        <end position="259"/>
    </location>
</feature>
<evidence type="ECO:0000313" key="5">
    <source>
        <dbReference type="Proteomes" id="UP000502508"/>
    </source>
</evidence>
<dbReference type="InterPro" id="IPR036928">
    <property type="entry name" value="AS_sf"/>
</dbReference>
<dbReference type="KEGG" id="pfla:Pflav_023940"/>
<dbReference type="GO" id="GO:0003824">
    <property type="term" value="F:catalytic activity"/>
    <property type="evidence" value="ECO:0007669"/>
    <property type="project" value="InterPro"/>
</dbReference>
<reference evidence="4 5" key="1">
    <citation type="submission" date="2020-03" db="EMBL/GenBank/DDBJ databases">
        <title>Whole genome shotgun sequence of Phytohabitans flavus NBRC 107702.</title>
        <authorList>
            <person name="Komaki H."/>
            <person name="Tamura T."/>
        </authorList>
    </citation>
    <scope>NUCLEOTIDE SEQUENCE [LARGE SCALE GENOMIC DNA]</scope>
    <source>
        <strain evidence="4 5">NBRC 107702</strain>
    </source>
</reference>
<dbReference type="Proteomes" id="UP000502508">
    <property type="component" value="Chromosome"/>
</dbReference>
<comment type="similarity">
    <text evidence="1">Belongs to the amidase family.</text>
</comment>
<dbReference type="AlphaFoldDB" id="A0A6F8XQ76"/>
<dbReference type="PANTHER" id="PTHR11895:SF7">
    <property type="entry name" value="GLUTAMYL-TRNA(GLN) AMIDOTRANSFERASE SUBUNIT A, MITOCHONDRIAL"/>
    <property type="match status" value="1"/>
</dbReference>
<evidence type="ECO:0000256" key="2">
    <source>
        <dbReference type="SAM" id="MobiDB-lite"/>
    </source>
</evidence>
<evidence type="ECO:0000256" key="1">
    <source>
        <dbReference type="ARBA" id="ARBA00009199"/>
    </source>
</evidence>
<name>A0A6F8XQ76_9ACTN</name>
<proteinExistence type="inferred from homology"/>
<reference evidence="4 5" key="2">
    <citation type="submission" date="2020-03" db="EMBL/GenBank/DDBJ databases">
        <authorList>
            <person name="Ichikawa N."/>
            <person name="Kimura A."/>
            <person name="Kitahashi Y."/>
            <person name="Uohara A."/>
        </authorList>
    </citation>
    <scope>NUCLEOTIDE SEQUENCE [LARGE SCALE GENOMIC DNA]</scope>
    <source>
        <strain evidence="4 5">NBRC 107702</strain>
    </source>
</reference>
<dbReference type="InterPro" id="IPR000120">
    <property type="entry name" value="Amidase"/>
</dbReference>
<dbReference type="PROSITE" id="PS51318">
    <property type="entry name" value="TAT"/>
    <property type="match status" value="1"/>
</dbReference>
<dbReference type="SUPFAM" id="SSF75304">
    <property type="entry name" value="Amidase signature (AS) enzymes"/>
    <property type="match status" value="1"/>
</dbReference>
<sequence>MTVEARQDMAVDAPQDMAIDRRWFLSRMAAVWAAAGAGTLLGGGALAAPALAHGGGSGGGSVWEGAYAKTIRRAALDDPTELTISEAAAAFRRRLLRPVDLMEAYLERLGKFEEIYKAFLWRPTDAELLAAARKVRLDSRSTPLAGILTAEKDNYYTKGIPTTAMSPVYADFVPEYDSTVHARLKAAGAIMMGKAAMGPLASGRARLADGTATTVNAWTPDDIRYSPSGSSGGTATAVAGRLSTSGTGTQTGGSITSPSQAQNLTGLKPTFGRASLFGIVPLTFTRDHPGPLARDAMDAAIMLQSFAGPDKNDPRTLGMPPVPNLVKAATVYTQRGKPKVRWATTVGYPPDFLSGANAETLPMRQSLLDTLVKVGCRVEEVPYPADWDLLSGLSSTAGEATNMFLPFLRKDVSLFADRLPGFLNGMFRSSDNYMKMLQARYQFLRLVLDQVFDKCDVFLTGTVFDGIGLPLIAFPYGMGVDTTTGLPVPRGTTLGAPPFGEERLLAVIAAYQAVTDHHLRRPPDPTVSAARARSFTAPYKVPADYDASDET</sequence>
<evidence type="ECO:0000259" key="3">
    <source>
        <dbReference type="Pfam" id="PF01425"/>
    </source>
</evidence>
<feature type="domain" description="Amidase" evidence="3">
    <location>
        <begin position="100"/>
        <end position="391"/>
    </location>
</feature>
<gene>
    <name evidence="4" type="ORF">Pflav_023940</name>
</gene>
<dbReference type="InterPro" id="IPR023631">
    <property type="entry name" value="Amidase_dom"/>
</dbReference>
<accession>A0A6F8XQ76</accession>
<evidence type="ECO:0000313" key="4">
    <source>
        <dbReference type="EMBL" id="BCB75984.1"/>
    </source>
</evidence>
<dbReference type="InterPro" id="IPR006311">
    <property type="entry name" value="TAT_signal"/>
</dbReference>
<dbReference type="PANTHER" id="PTHR11895">
    <property type="entry name" value="TRANSAMIDASE"/>
    <property type="match status" value="1"/>
</dbReference>
<dbReference type="Pfam" id="PF01425">
    <property type="entry name" value="Amidase"/>
    <property type="match status" value="1"/>
</dbReference>
<feature type="region of interest" description="Disordered" evidence="2">
    <location>
        <begin position="223"/>
        <end position="262"/>
    </location>
</feature>
<keyword evidence="5" id="KW-1185">Reference proteome</keyword>
<dbReference type="Gene3D" id="3.90.1300.10">
    <property type="entry name" value="Amidase signature (AS) domain"/>
    <property type="match status" value="1"/>
</dbReference>
<dbReference type="RefSeq" id="WP_232071255.1">
    <property type="nucleotide sequence ID" value="NZ_AP022870.1"/>
</dbReference>
<organism evidence="4 5">
    <name type="scientific">Phytohabitans flavus</name>
    <dbReference type="NCBI Taxonomy" id="1076124"/>
    <lineage>
        <taxon>Bacteria</taxon>
        <taxon>Bacillati</taxon>
        <taxon>Actinomycetota</taxon>
        <taxon>Actinomycetes</taxon>
        <taxon>Micromonosporales</taxon>
        <taxon>Micromonosporaceae</taxon>
    </lineage>
</organism>
<dbReference type="EMBL" id="AP022870">
    <property type="protein sequence ID" value="BCB75984.1"/>
    <property type="molecule type" value="Genomic_DNA"/>
</dbReference>